<gene>
    <name evidence="2" type="ORF">ACM01_05350</name>
</gene>
<name>A0A0J7ZL18_STRVR</name>
<evidence type="ECO:0000259" key="1">
    <source>
        <dbReference type="SMART" id="SM00530"/>
    </source>
</evidence>
<protein>
    <recommendedName>
        <fullName evidence="1">HTH cro/C1-type domain-containing protein</fullName>
    </recommendedName>
</protein>
<dbReference type="SMART" id="SM00530">
    <property type="entry name" value="HTH_XRE"/>
    <property type="match status" value="1"/>
</dbReference>
<reference evidence="2 3" key="1">
    <citation type="submission" date="2015-06" db="EMBL/GenBank/DDBJ databases">
        <authorList>
            <person name="Ju K.-S."/>
            <person name="Doroghazi J.R."/>
            <person name="Metcalf W.W."/>
        </authorList>
    </citation>
    <scope>NUCLEOTIDE SEQUENCE [LARGE SCALE GENOMIC DNA]</scope>
    <source>
        <strain evidence="2 3">NRRL 3414</strain>
    </source>
</reference>
<feature type="domain" description="HTH cro/C1-type" evidence="1">
    <location>
        <begin position="12"/>
        <end position="68"/>
    </location>
</feature>
<dbReference type="AlphaFoldDB" id="A0A0J7ZL18"/>
<proteinExistence type="predicted"/>
<organism evidence="2 3">
    <name type="scientific">Streptomyces viridochromogenes</name>
    <dbReference type="NCBI Taxonomy" id="1938"/>
    <lineage>
        <taxon>Bacteria</taxon>
        <taxon>Bacillati</taxon>
        <taxon>Actinomycetota</taxon>
        <taxon>Actinomycetes</taxon>
        <taxon>Kitasatosporales</taxon>
        <taxon>Streptomycetaceae</taxon>
        <taxon>Streptomyces</taxon>
    </lineage>
</organism>
<dbReference type="SUPFAM" id="SSF47413">
    <property type="entry name" value="lambda repressor-like DNA-binding domains"/>
    <property type="match status" value="1"/>
</dbReference>
<dbReference type="PATRIC" id="fig|1938.3.peg.5002"/>
<evidence type="ECO:0000313" key="3">
    <source>
        <dbReference type="Proteomes" id="UP000037432"/>
    </source>
</evidence>
<dbReference type="Gene3D" id="1.10.260.40">
    <property type="entry name" value="lambda repressor-like DNA-binding domains"/>
    <property type="match status" value="1"/>
</dbReference>
<dbReference type="GO" id="GO:0003677">
    <property type="term" value="F:DNA binding"/>
    <property type="evidence" value="ECO:0007669"/>
    <property type="project" value="InterPro"/>
</dbReference>
<dbReference type="InterPro" id="IPR010982">
    <property type="entry name" value="Lambda_DNA-bd_dom_sf"/>
</dbReference>
<dbReference type="CDD" id="cd00093">
    <property type="entry name" value="HTH_XRE"/>
    <property type="match status" value="1"/>
</dbReference>
<sequence length="89" mass="9703">MSGEDSTRLARALIEFREAEGISERELARRTWLSEATIRTFERGRGDLPTPTVARSFEELLGWAPGSIKTAPSEAMGCEASADSAMALE</sequence>
<comment type="caution">
    <text evidence="2">The sequence shown here is derived from an EMBL/GenBank/DDBJ whole genome shotgun (WGS) entry which is preliminary data.</text>
</comment>
<accession>A0A0J7ZL18</accession>
<dbReference type="InterPro" id="IPR001387">
    <property type="entry name" value="Cro/C1-type_HTH"/>
</dbReference>
<dbReference type="RefSeq" id="WP_048579857.1">
    <property type="nucleotide sequence ID" value="NZ_LFNT01000003.1"/>
</dbReference>
<dbReference type="EMBL" id="LFNT01000003">
    <property type="protein sequence ID" value="KMS76594.1"/>
    <property type="molecule type" value="Genomic_DNA"/>
</dbReference>
<dbReference type="Proteomes" id="UP000037432">
    <property type="component" value="Unassembled WGS sequence"/>
</dbReference>
<dbReference type="Pfam" id="PF13560">
    <property type="entry name" value="HTH_31"/>
    <property type="match status" value="1"/>
</dbReference>
<evidence type="ECO:0000313" key="2">
    <source>
        <dbReference type="EMBL" id="KMS76594.1"/>
    </source>
</evidence>